<organism evidence="4 5">
    <name type="scientific">Trifolium medium</name>
    <dbReference type="NCBI Taxonomy" id="97028"/>
    <lineage>
        <taxon>Eukaryota</taxon>
        <taxon>Viridiplantae</taxon>
        <taxon>Streptophyta</taxon>
        <taxon>Embryophyta</taxon>
        <taxon>Tracheophyta</taxon>
        <taxon>Spermatophyta</taxon>
        <taxon>Magnoliopsida</taxon>
        <taxon>eudicotyledons</taxon>
        <taxon>Gunneridae</taxon>
        <taxon>Pentapetalae</taxon>
        <taxon>rosids</taxon>
        <taxon>fabids</taxon>
        <taxon>Fabales</taxon>
        <taxon>Fabaceae</taxon>
        <taxon>Papilionoideae</taxon>
        <taxon>50 kb inversion clade</taxon>
        <taxon>NPAAA clade</taxon>
        <taxon>Hologalegina</taxon>
        <taxon>IRL clade</taxon>
        <taxon>Trifolieae</taxon>
        <taxon>Trifolium</taxon>
    </lineage>
</organism>
<comment type="caution">
    <text evidence="4">The sequence shown here is derived from an EMBL/GenBank/DDBJ whole genome shotgun (WGS) entry which is preliminary data.</text>
</comment>
<dbReference type="PANTHER" id="PTHR33346">
    <property type="entry name" value="DEHYDRIN XERO 2-RELATED"/>
    <property type="match status" value="1"/>
</dbReference>
<dbReference type="GO" id="GO:0009737">
    <property type="term" value="P:response to abscisic acid"/>
    <property type="evidence" value="ECO:0007669"/>
    <property type="project" value="TreeGrafter"/>
</dbReference>
<feature type="compositionally biased region" description="Gly residues" evidence="3">
    <location>
        <begin position="24"/>
        <end position="49"/>
    </location>
</feature>
<feature type="non-terminal residue" evidence="4">
    <location>
        <position position="81"/>
    </location>
</feature>
<evidence type="ECO:0000313" key="5">
    <source>
        <dbReference type="Proteomes" id="UP000265520"/>
    </source>
</evidence>
<evidence type="ECO:0000256" key="1">
    <source>
        <dbReference type="ARBA" id="ARBA00008403"/>
    </source>
</evidence>
<dbReference type="InterPro" id="IPR030513">
    <property type="entry name" value="Dehydrin_CS"/>
</dbReference>
<dbReference type="GO" id="GO:0009631">
    <property type="term" value="P:cold acclimation"/>
    <property type="evidence" value="ECO:0007669"/>
    <property type="project" value="TreeGrafter"/>
</dbReference>
<dbReference type="GO" id="GO:0005829">
    <property type="term" value="C:cytosol"/>
    <property type="evidence" value="ECO:0007669"/>
    <property type="project" value="TreeGrafter"/>
</dbReference>
<comment type="similarity">
    <text evidence="1 2">Belongs to the plant dehydrin family.</text>
</comment>
<dbReference type="EMBL" id="LXQA010761198">
    <property type="protein sequence ID" value="MCI69694.1"/>
    <property type="molecule type" value="Genomic_DNA"/>
</dbReference>
<evidence type="ECO:0000256" key="2">
    <source>
        <dbReference type="RuleBase" id="RU003995"/>
    </source>
</evidence>
<accession>A0A392UA63</accession>
<dbReference type="Pfam" id="PF00257">
    <property type="entry name" value="Dehydrin"/>
    <property type="match status" value="1"/>
</dbReference>
<dbReference type="PANTHER" id="PTHR33346:SF42">
    <property type="entry name" value="DEHYDRIN XERO 1"/>
    <property type="match status" value="1"/>
</dbReference>
<dbReference type="AlphaFoldDB" id="A0A392UA63"/>
<dbReference type="Proteomes" id="UP000265520">
    <property type="component" value="Unassembled WGS sequence"/>
</dbReference>
<sequence length="81" mass="8350">TEYGHQQHGEKGMVDKIKEKIPGTGTGTGYGTGTTGHGTGTGTGTGYGTTGHDHHGDQQQHGEKKGIMDKIKEKLPGTGSC</sequence>
<dbReference type="GO" id="GO:0009414">
    <property type="term" value="P:response to water deprivation"/>
    <property type="evidence" value="ECO:0007669"/>
    <property type="project" value="UniProtKB-ARBA"/>
</dbReference>
<dbReference type="PROSITE" id="PS00823">
    <property type="entry name" value="DEHYDRIN_2"/>
    <property type="match status" value="2"/>
</dbReference>
<reference evidence="4 5" key="1">
    <citation type="journal article" date="2018" name="Front. Plant Sci.">
        <title>Red Clover (Trifolium pratense) and Zigzag Clover (T. medium) - A Picture of Genomic Similarities and Differences.</title>
        <authorList>
            <person name="Dluhosova J."/>
            <person name="Istvanek J."/>
            <person name="Nedelnik J."/>
            <person name="Repkova J."/>
        </authorList>
    </citation>
    <scope>NUCLEOTIDE SEQUENCE [LARGE SCALE GENOMIC DNA]</scope>
    <source>
        <strain evidence="5">cv. 10/8</strain>
        <tissue evidence="4">Leaf</tissue>
    </source>
</reference>
<keyword evidence="5" id="KW-1185">Reference proteome</keyword>
<feature type="non-terminal residue" evidence="4">
    <location>
        <position position="1"/>
    </location>
</feature>
<feature type="compositionally biased region" description="Basic and acidic residues" evidence="3">
    <location>
        <begin position="51"/>
        <end position="75"/>
    </location>
</feature>
<evidence type="ECO:0000256" key="3">
    <source>
        <dbReference type="SAM" id="MobiDB-lite"/>
    </source>
</evidence>
<feature type="region of interest" description="Disordered" evidence="3">
    <location>
        <begin position="1"/>
        <end position="81"/>
    </location>
</feature>
<evidence type="ECO:0000313" key="4">
    <source>
        <dbReference type="EMBL" id="MCI69694.1"/>
    </source>
</evidence>
<feature type="compositionally biased region" description="Basic and acidic residues" evidence="3">
    <location>
        <begin position="1"/>
        <end position="21"/>
    </location>
</feature>
<dbReference type="InterPro" id="IPR000167">
    <property type="entry name" value="Dehydrin"/>
</dbReference>
<proteinExistence type="inferred from homology"/>
<name>A0A392UA63_9FABA</name>
<protein>
    <submittedName>
        <fullName evidence="4">Dehydrin</fullName>
    </submittedName>
</protein>